<reference evidence="1 2" key="1">
    <citation type="submission" date="2021-01" db="EMBL/GenBank/DDBJ databases">
        <title>Whole genome shotgun sequence of Catellatospora bangladeshensis NBRC 107357.</title>
        <authorList>
            <person name="Komaki H."/>
            <person name="Tamura T."/>
        </authorList>
    </citation>
    <scope>NUCLEOTIDE SEQUENCE [LARGE SCALE GENOMIC DNA]</scope>
    <source>
        <strain evidence="1 2">NBRC 107357</strain>
    </source>
</reference>
<dbReference type="Proteomes" id="UP000601223">
    <property type="component" value="Unassembled WGS sequence"/>
</dbReference>
<dbReference type="AlphaFoldDB" id="A0A8J3JDW9"/>
<gene>
    <name evidence="1" type="ORF">Cba03nite_21980</name>
</gene>
<protein>
    <submittedName>
        <fullName evidence="1">Uncharacterized protein</fullName>
    </submittedName>
</protein>
<name>A0A8J3JDW9_9ACTN</name>
<evidence type="ECO:0000313" key="2">
    <source>
        <dbReference type="Proteomes" id="UP000601223"/>
    </source>
</evidence>
<keyword evidence="2" id="KW-1185">Reference proteome</keyword>
<dbReference type="EMBL" id="BONF01000011">
    <property type="protein sequence ID" value="GIF80849.1"/>
    <property type="molecule type" value="Genomic_DNA"/>
</dbReference>
<sequence length="56" mass="6094">MTRWIPRTVMGALYTESKTGAEGEKGHNFIGVGKAAPQELLHRKGVETRNAAAISR</sequence>
<organism evidence="1 2">
    <name type="scientific">Catellatospora bangladeshensis</name>
    <dbReference type="NCBI Taxonomy" id="310355"/>
    <lineage>
        <taxon>Bacteria</taxon>
        <taxon>Bacillati</taxon>
        <taxon>Actinomycetota</taxon>
        <taxon>Actinomycetes</taxon>
        <taxon>Micromonosporales</taxon>
        <taxon>Micromonosporaceae</taxon>
        <taxon>Catellatospora</taxon>
    </lineage>
</organism>
<comment type="caution">
    <text evidence="1">The sequence shown here is derived from an EMBL/GenBank/DDBJ whole genome shotgun (WGS) entry which is preliminary data.</text>
</comment>
<evidence type="ECO:0000313" key="1">
    <source>
        <dbReference type="EMBL" id="GIF80849.1"/>
    </source>
</evidence>
<accession>A0A8J3JDW9</accession>
<proteinExistence type="predicted"/>